<dbReference type="HOGENOM" id="CLU_525667_0_0_10"/>
<evidence type="ECO:0008006" key="5">
    <source>
        <dbReference type="Google" id="ProtNLM"/>
    </source>
</evidence>
<organism evidence="3 4">
    <name type="scientific">Dysgonomonas mossii DSM 22836</name>
    <dbReference type="NCBI Taxonomy" id="742767"/>
    <lineage>
        <taxon>Bacteria</taxon>
        <taxon>Pseudomonadati</taxon>
        <taxon>Bacteroidota</taxon>
        <taxon>Bacteroidia</taxon>
        <taxon>Bacteroidales</taxon>
        <taxon>Dysgonomonadaceae</taxon>
        <taxon>Dysgonomonas</taxon>
    </lineage>
</organism>
<comment type="caution">
    <text evidence="3">The sequence shown here is derived from an EMBL/GenBank/DDBJ whole genome shotgun (WGS) entry which is preliminary data.</text>
</comment>
<feature type="binding site" evidence="1">
    <location>
        <position position="319"/>
    </location>
    <ligand>
        <name>Mg(2+)</name>
        <dbReference type="ChEBI" id="CHEBI:18420"/>
        <label>1</label>
    </ligand>
</feature>
<proteinExistence type="predicted"/>
<accession>F8X2N7</accession>
<dbReference type="Proteomes" id="UP000006420">
    <property type="component" value="Unassembled WGS sequence"/>
</dbReference>
<evidence type="ECO:0000313" key="4">
    <source>
        <dbReference type="Proteomes" id="UP000006420"/>
    </source>
</evidence>
<dbReference type="InterPro" id="IPR005502">
    <property type="entry name" value="Ribosyl_crysJ1"/>
</dbReference>
<dbReference type="eggNOG" id="COG1397">
    <property type="taxonomic scope" value="Bacteria"/>
</dbReference>
<keyword evidence="1" id="KW-0479">Metal-binding</keyword>
<dbReference type="STRING" id="742767.HMPREF9456_02529"/>
<dbReference type="Pfam" id="PF03747">
    <property type="entry name" value="ADP_ribosyl_GH"/>
    <property type="match status" value="1"/>
</dbReference>
<dbReference type="AlphaFoldDB" id="F8X2N7"/>
<reference evidence="3 4" key="1">
    <citation type="submission" date="2011-04" db="EMBL/GenBank/DDBJ databases">
        <title>The Genome Sequence of Dysgonomonas mossii DSM 22836.</title>
        <authorList>
            <consortium name="The Broad Institute Genome Sequencing Platform"/>
            <person name="Earl A."/>
            <person name="Ward D."/>
            <person name="Feldgarden M."/>
            <person name="Gevers D."/>
            <person name="Pudlo N."/>
            <person name="Martens E."/>
            <person name="Allen-Vercoe E."/>
            <person name="Young S.K."/>
            <person name="Zeng Q."/>
            <person name="Gargeya S."/>
            <person name="Fitzgerald M."/>
            <person name="Haas B."/>
            <person name="Abouelleil A."/>
            <person name="Alvarado L."/>
            <person name="Arachchi H.M."/>
            <person name="Berlin A."/>
            <person name="Brown A."/>
            <person name="Chapman S.B."/>
            <person name="Chen Z."/>
            <person name="Dunbar C."/>
            <person name="Freedman E."/>
            <person name="Gearin G."/>
            <person name="Gellesch M."/>
            <person name="Goldberg J."/>
            <person name="Griggs A."/>
            <person name="Gujja S."/>
            <person name="Heiman D."/>
            <person name="Howarth C."/>
            <person name="Larson L."/>
            <person name="Lui A."/>
            <person name="MacDonald P.J.P."/>
            <person name="Mehta T."/>
            <person name="Montmayeur A."/>
            <person name="Murphy C."/>
            <person name="Neiman D."/>
            <person name="Pearson M."/>
            <person name="Priest M."/>
            <person name="Roberts A."/>
            <person name="Saif S."/>
            <person name="Shea T."/>
            <person name="Shenoy N."/>
            <person name="Sisk P."/>
            <person name="Stolte C."/>
            <person name="Sykes S."/>
            <person name="Yandava C."/>
            <person name="Wortman J."/>
            <person name="Nusbaum C."/>
            <person name="Birren B."/>
        </authorList>
    </citation>
    <scope>NUCLEOTIDE SEQUENCE [LARGE SCALE GENOMIC DNA]</scope>
    <source>
        <strain evidence="3 4">DSM 22836</strain>
    </source>
</reference>
<feature type="chain" id="PRO_5003386010" description="ADP-ribosylglycohydrolase" evidence="2">
    <location>
        <begin position="26"/>
        <end position="524"/>
    </location>
</feature>
<evidence type="ECO:0000313" key="3">
    <source>
        <dbReference type="EMBL" id="EGK05727.1"/>
    </source>
</evidence>
<dbReference type="EMBL" id="ADLW01000013">
    <property type="protein sequence ID" value="EGK05727.1"/>
    <property type="molecule type" value="Genomic_DNA"/>
</dbReference>
<dbReference type="Gene3D" id="1.10.4080.10">
    <property type="entry name" value="ADP-ribosylation/Crystallin J1"/>
    <property type="match status" value="1"/>
</dbReference>
<evidence type="ECO:0000256" key="2">
    <source>
        <dbReference type="SAM" id="SignalP"/>
    </source>
</evidence>
<dbReference type="PROSITE" id="PS51257">
    <property type="entry name" value="PROKAR_LIPOPROTEIN"/>
    <property type="match status" value="1"/>
</dbReference>
<keyword evidence="1" id="KW-0460">Magnesium</keyword>
<sequence length="524" mass="58916">MNKIEIMKNTLLLICICFVVGLATACSSAVTQSSVPSEVSMTKEVLADKIKGGWAAKTIGCTYGGPVEFIHNGTIIQDYTPIKWSKDRVKHYFDTFPGLYDDLYVDIIFVNVFERLGLQAPADSFAVSFANTEFPLWHANQVARYNIKQGIMPPLSGHWLNNPHADDIDYQIEADFAGLMTPGMPNAASEISDKVGHIFTYGDGWYGGVYTGALYSMSFVSDDVEFIVTEALKTIPEKSDFYLCMKDIINWHKQYPNDWKQTWFECQKKWSSEVGCPDGVFLPFNIDAKINSAYVLIGLLYGKKDFFSTMDIAARCGQDSDCNAATAAGILGTILGYSNIPESWKESLSEIQDRPFAYTDVSLNKLYDLGLKHALQVIEKEGGKVENNQITIKTQKPVAVKYEKSFEGHFPVEKMEINATLKDKLDFTFNGIGFVQKGYVKCTDESYVAKVEMYIDGNLIETANLPVAKATSIDNRRVDLFHRYQLPKSTHNVSYKWLNPRNDAQVYFGEALIYSDQSNQLTYK</sequence>
<protein>
    <recommendedName>
        <fullName evidence="5">ADP-ribosylglycohydrolase</fullName>
    </recommendedName>
</protein>
<dbReference type="InterPro" id="IPR036705">
    <property type="entry name" value="Ribosyl_crysJ1_sf"/>
</dbReference>
<keyword evidence="4" id="KW-1185">Reference proteome</keyword>
<feature type="binding site" evidence="1">
    <location>
        <position position="321"/>
    </location>
    <ligand>
        <name>Mg(2+)</name>
        <dbReference type="ChEBI" id="CHEBI:18420"/>
        <label>1</label>
    </ligand>
</feature>
<comment type="cofactor">
    <cofactor evidence="1">
        <name>Mg(2+)</name>
        <dbReference type="ChEBI" id="CHEBI:18420"/>
    </cofactor>
    <text evidence="1">Binds 2 magnesium ions per subunit.</text>
</comment>
<feature type="signal peptide" evidence="2">
    <location>
        <begin position="1"/>
        <end position="25"/>
    </location>
</feature>
<evidence type="ECO:0000256" key="1">
    <source>
        <dbReference type="PIRSR" id="PIRSR605502-1"/>
    </source>
</evidence>
<name>F8X2N7_9BACT</name>
<keyword evidence="2" id="KW-0732">Signal</keyword>
<dbReference type="SUPFAM" id="SSF101478">
    <property type="entry name" value="ADP-ribosylglycohydrolase"/>
    <property type="match status" value="1"/>
</dbReference>
<gene>
    <name evidence="3" type="ORF">HMPREF9456_02529</name>
</gene>
<dbReference type="GO" id="GO:0046872">
    <property type="term" value="F:metal ion binding"/>
    <property type="evidence" value="ECO:0007669"/>
    <property type="project" value="UniProtKB-KW"/>
</dbReference>